<evidence type="ECO:0000313" key="2">
    <source>
        <dbReference type="EMBL" id="MFD2792540.1"/>
    </source>
</evidence>
<dbReference type="PROSITE" id="PS50943">
    <property type="entry name" value="HTH_CROC1"/>
    <property type="match status" value="1"/>
</dbReference>
<accession>A0ABW5VMN5</accession>
<protein>
    <submittedName>
        <fullName evidence="2">Helix-turn-helix domain-containing protein</fullName>
    </submittedName>
</protein>
<feature type="domain" description="HTH cro/C1-type" evidence="1">
    <location>
        <begin position="7"/>
        <end position="61"/>
    </location>
</feature>
<dbReference type="EMBL" id="JBHUOG010000001">
    <property type="protein sequence ID" value="MFD2792540.1"/>
    <property type="molecule type" value="Genomic_DNA"/>
</dbReference>
<reference evidence="3" key="1">
    <citation type="journal article" date="2019" name="Int. J. Syst. Evol. Microbiol.">
        <title>The Global Catalogue of Microorganisms (GCM) 10K type strain sequencing project: providing services to taxonomists for standard genome sequencing and annotation.</title>
        <authorList>
            <consortium name="The Broad Institute Genomics Platform"/>
            <consortium name="The Broad Institute Genome Sequencing Center for Infectious Disease"/>
            <person name="Wu L."/>
            <person name="Ma J."/>
        </authorList>
    </citation>
    <scope>NUCLEOTIDE SEQUENCE [LARGE SCALE GENOMIC DNA]</scope>
    <source>
        <strain evidence="3">CCM 7044</strain>
    </source>
</reference>
<proteinExistence type="predicted"/>
<dbReference type="Proteomes" id="UP001597479">
    <property type="component" value="Unassembled WGS sequence"/>
</dbReference>
<comment type="caution">
    <text evidence="2">The sequence shown here is derived from an EMBL/GenBank/DDBJ whole genome shotgun (WGS) entry which is preliminary data.</text>
</comment>
<dbReference type="InterPro" id="IPR001387">
    <property type="entry name" value="Cro/C1-type_HTH"/>
</dbReference>
<dbReference type="InterPro" id="IPR010982">
    <property type="entry name" value="Lambda_DNA-bd_dom_sf"/>
</dbReference>
<dbReference type="RefSeq" id="WP_377180258.1">
    <property type="nucleotide sequence ID" value="NZ_JBHUOG010000001.1"/>
</dbReference>
<dbReference type="SUPFAM" id="SSF47413">
    <property type="entry name" value="lambda repressor-like DNA-binding domains"/>
    <property type="match status" value="1"/>
</dbReference>
<sequence length="73" mass="8122">MALGRQIKAERSAAGLTLEELSARIGVHKNTLHNYEKGEREMTYGVLAALAHEFGLDSIWALVRAAEERADRE</sequence>
<evidence type="ECO:0000259" key="1">
    <source>
        <dbReference type="PROSITE" id="PS50943"/>
    </source>
</evidence>
<dbReference type="SMART" id="SM00530">
    <property type="entry name" value="HTH_XRE"/>
    <property type="match status" value="1"/>
</dbReference>
<dbReference type="CDD" id="cd00093">
    <property type="entry name" value="HTH_XRE"/>
    <property type="match status" value="1"/>
</dbReference>
<dbReference type="Pfam" id="PF13560">
    <property type="entry name" value="HTH_31"/>
    <property type="match status" value="1"/>
</dbReference>
<keyword evidence="3" id="KW-1185">Reference proteome</keyword>
<name>A0ABW5VMN5_9MICO</name>
<gene>
    <name evidence="2" type="ORF">ACFS27_03165</name>
</gene>
<evidence type="ECO:0000313" key="3">
    <source>
        <dbReference type="Proteomes" id="UP001597479"/>
    </source>
</evidence>
<dbReference type="Gene3D" id="1.10.260.40">
    <property type="entry name" value="lambda repressor-like DNA-binding domains"/>
    <property type="match status" value="1"/>
</dbReference>
<organism evidence="2 3">
    <name type="scientific">Promicromonospora vindobonensis</name>
    <dbReference type="NCBI Taxonomy" id="195748"/>
    <lineage>
        <taxon>Bacteria</taxon>
        <taxon>Bacillati</taxon>
        <taxon>Actinomycetota</taxon>
        <taxon>Actinomycetes</taxon>
        <taxon>Micrococcales</taxon>
        <taxon>Promicromonosporaceae</taxon>
        <taxon>Promicromonospora</taxon>
    </lineage>
</organism>